<keyword evidence="1" id="KW-0472">Membrane</keyword>
<feature type="transmembrane region" description="Helical" evidence="1">
    <location>
        <begin position="206"/>
        <end position="229"/>
    </location>
</feature>
<dbReference type="eggNOG" id="COG3371">
    <property type="taxonomic scope" value="Bacteria"/>
</dbReference>
<name>G0HGR3_CORVD</name>
<dbReference type="STRING" id="858619.CVAR_2325"/>
<protein>
    <submittedName>
        <fullName evidence="2">Putative membrane protein</fullName>
    </submittedName>
</protein>
<dbReference type="HOGENOM" id="CLU_079581_0_0_11"/>
<sequence>MSVALCLCRRVCEFLVVNRQESHRGGGPCAARISAMSPRSTLHNPVSYRTAGVLLVVSGALLIVGQVVGILRWKGMYSLTENRSSDLMASRCGILRDDSGVRFACNPASSFTTTMVICSGIAVILASLLMVLAARREGDRGVYGTSLLLGLAGLLTLVTTMFTVDDHPRIHDVSLLVYLLVMWATMEVLVDSATRHAETTGDAHPLIYGAYVPITRVMEFFSIVGALTLFFSGRDVMPGAFERVALDTLTVWVVVFGLGLFSLGGAADRERLRVVEMEKLQRGARSTAPSAAALAGFGRKANDE</sequence>
<feature type="transmembrane region" description="Helical" evidence="1">
    <location>
        <begin position="111"/>
        <end position="134"/>
    </location>
</feature>
<accession>G0HGR3</accession>
<dbReference type="AlphaFoldDB" id="G0HGR3"/>
<reference evidence="2 3" key="1">
    <citation type="journal article" date="2011" name="BMC Genomics">
        <title>Complete genome sequence of Corynebacterium variabile DSM 44702 isolated from the surface of smear-ripened cheeses and insights into cheese ripening and flavor generation.</title>
        <authorList>
            <person name="Schroeder J."/>
            <person name="Maus I."/>
            <person name="Trost E."/>
            <person name="Tauch A."/>
        </authorList>
    </citation>
    <scope>NUCLEOTIDE SEQUENCE [LARGE SCALE GENOMIC DNA]</scope>
    <source>
        <strain evidence="3">DSM 44702 / JCM 12073 / NCIMB 30131</strain>
    </source>
</reference>
<feature type="transmembrane region" description="Helical" evidence="1">
    <location>
        <begin position="46"/>
        <end position="71"/>
    </location>
</feature>
<keyword evidence="1" id="KW-0812">Transmembrane</keyword>
<feature type="transmembrane region" description="Helical" evidence="1">
    <location>
        <begin position="249"/>
        <end position="267"/>
    </location>
</feature>
<proteinExistence type="predicted"/>
<organism evidence="2 3">
    <name type="scientific">Corynebacterium variabile (strain DSM 44702 / CIP 107183 / JCM 12073 / NCIMB 30131)</name>
    <name type="common">Corynebacterium mooreparkense</name>
    <dbReference type="NCBI Taxonomy" id="858619"/>
    <lineage>
        <taxon>Bacteria</taxon>
        <taxon>Bacillati</taxon>
        <taxon>Actinomycetota</taxon>
        <taxon>Actinomycetes</taxon>
        <taxon>Mycobacteriales</taxon>
        <taxon>Corynebacteriaceae</taxon>
        <taxon>Corynebacterium</taxon>
    </lineage>
</organism>
<gene>
    <name evidence="2" type="ordered locus">CVAR_2325</name>
</gene>
<feature type="transmembrane region" description="Helical" evidence="1">
    <location>
        <begin position="175"/>
        <end position="194"/>
    </location>
</feature>
<feature type="transmembrane region" description="Helical" evidence="1">
    <location>
        <begin position="141"/>
        <end position="163"/>
    </location>
</feature>
<dbReference type="EMBL" id="CP002917">
    <property type="protein sequence ID" value="AEK37670.1"/>
    <property type="molecule type" value="Genomic_DNA"/>
</dbReference>
<evidence type="ECO:0000313" key="2">
    <source>
        <dbReference type="EMBL" id="AEK37670.1"/>
    </source>
</evidence>
<dbReference type="KEGG" id="cva:CVAR_2325"/>
<dbReference type="Proteomes" id="UP000006659">
    <property type="component" value="Chromosome"/>
</dbReference>
<keyword evidence="1" id="KW-1133">Transmembrane helix</keyword>
<evidence type="ECO:0000313" key="3">
    <source>
        <dbReference type="Proteomes" id="UP000006659"/>
    </source>
</evidence>
<evidence type="ECO:0000256" key="1">
    <source>
        <dbReference type="SAM" id="Phobius"/>
    </source>
</evidence>